<reference evidence="2 3" key="1">
    <citation type="submission" date="2006-03" db="EMBL/GenBank/DDBJ databases">
        <authorList>
            <person name="Pinhassi J."/>
            <person name="Pedros-Alio C."/>
            <person name="Ferriera S."/>
            <person name="Johnson J."/>
            <person name="Kravitz S."/>
            <person name="Halpern A."/>
            <person name="Remington K."/>
            <person name="Beeson K."/>
            <person name="Tran B."/>
            <person name="Rogers Y.-H."/>
            <person name="Friedman R."/>
            <person name="Venter J.C."/>
        </authorList>
    </citation>
    <scope>NUCLEOTIDE SEQUENCE [LARGE SCALE GENOMIC DNA]</scope>
    <source>
        <strain evidence="2 3">RED65</strain>
    </source>
</reference>
<dbReference type="Proteomes" id="UP000004263">
    <property type="component" value="Unassembled WGS sequence"/>
</dbReference>
<sequence>MNKLREYLATLFGIFFISSIGIIILSVTIPTIVLEPISWLIQTGLEYDSYSSSYKPGQSATYFDYYMGPIDGVYYEISIFWLLVLGSLLFLPTLMIVGNVFHYHNSAKKIQKASNKGYISALLEKHRKAKIKPAFWMYFLPSVLLIGAIHYDKDKNIVDVLKFDFSKALTSEKFYKPLSITKHHQYGNIIWQGFLTERGANQYVKEGKNFERLSAQKLTIYAETPEGKRVYEETDITHSFSDTYVLSKNELILTSKDNLIRIDTNTLSKEIIHFDALAKKKEPSFSNVAEVTRTASPYKYKLTDQFGSQIEVSIGNEDVTKSPYNKRTNSEQIRGKHHRVRQLYTYKNSKKLTSEPIIDPDIVYTTNSNIIVTHKTRINQSDHDQLSLFNSQLKRLWKADISKHYHYVDRMNHLECTDLQISSTQDLLIVNYKGAFSACATDIFDIKSGNKVATYIAGNRV</sequence>
<evidence type="ECO:0000313" key="3">
    <source>
        <dbReference type="Proteomes" id="UP000004263"/>
    </source>
</evidence>
<dbReference type="HOGENOM" id="CLU_592731_0_0_6"/>
<comment type="caution">
    <text evidence="2">The sequence shown here is derived from an EMBL/GenBank/DDBJ whole genome shotgun (WGS) entry which is preliminary data.</text>
</comment>
<dbReference type="EMBL" id="AAQH01000002">
    <property type="protein sequence ID" value="EAT13247.1"/>
    <property type="molecule type" value="Genomic_DNA"/>
</dbReference>
<name>Q1N531_9GAMM</name>
<dbReference type="RefSeq" id="WP_007017631.1">
    <property type="nucleotide sequence ID" value="NZ_CH724114.1"/>
</dbReference>
<evidence type="ECO:0000256" key="1">
    <source>
        <dbReference type="SAM" id="Phobius"/>
    </source>
</evidence>
<protein>
    <submittedName>
        <fullName evidence="2">Uncharacterized protein</fullName>
    </submittedName>
</protein>
<organism evidence="2 3">
    <name type="scientific">Bermanella marisrubri</name>
    <dbReference type="NCBI Taxonomy" id="207949"/>
    <lineage>
        <taxon>Bacteria</taxon>
        <taxon>Pseudomonadati</taxon>
        <taxon>Pseudomonadota</taxon>
        <taxon>Gammaproteobacteria</taxon>
        <taxon>Oceanospirillales</taxon>
        <taxon>Oceanospirillaceae</taxon>
        <taxon>Bermanella</taxon>
    </lineage>
</organism>
<keyword evidence="1" id="KW-1133">Transmembrane helix</keyword>
<feature type="transmembrane region" description="Helical" evidence="1">
    <location>
        <begin position="7"/>
        <end position="29"/>
    </location>
</feature>
<proteinExistence type="predicted"/>
<keyword evidence="1" id="KW-0472">Membrane</keyword>
<accession>Q1N531</accession>
<dbReference type="STRING" id="207949.RED65_00765"/>
<evidence type="ECO:0000313" key="2">
    <source>
        <dbReference type="EMBL" id="EAT13247.1"/>
    </source>
</evidence>
<gene>
    <name evidence="2" type="ORF">RED65_00765</name>
</gene>
<feature type="transmembrane region" description="Helical" evidence="1">
    <location>
        <begin position="134"/>
        <end position="151"/>
    </location>
</feature>
<keyword evidence="3" id="KW-1185">Reference proteome</keyword>
<feature type="transmembrane region" description="Helical" evidence="1">
    <location>
        <begin position="79"/>
        <end position="101"/>
    </location>
</feature>
<keyword evidence="1" id="KW-0812">Transmembrane</keyword>
<dbReference type="AlphaFoldDB" id="Q1N531"/>